<keyword evidence="5" id="KW-1185">Reference proteome</keyword>
<evidence type="ECO:0000256" key="3">
    <source>
        <dbReference type="SAM" id="SignalP"/>
    </source>
</evidence>
<keyword evidence="1 3" id="KW-0732">Signal</keyword>
<proteinExistence type="predicted"/>
<gene>
    <name evidence="4" type="ORF">PT974_05871</name>
</gene>
<evidence type="ECO:0000313" key="4">
    <source>
        <dbReference type="EMBL" id="KAK5992466.1"/>
    </source>
</evidence>
<dbReference type="Proteomes" id="UP001338125">
    <property type="component" value="Unassembled WGS sequence"/>
</dbReference>
<feature type="chain" id="PRO_5045829879" evidence="3">
    <location>
        <begin position="21"/>
        <end position="192"/>
    </location>
</feature>
<protein>
    <submittedName>
        <fullName evidence="4">FAS1 domain-containing protein</fullName>
    </submittedName>
</protein>
<dbReference type="EMBL" id="JAVFKD010000012">
    <property type="protein sequence ID" value="KAK5992466.1"/>
    <property type="molecule type" value="Genomic_DNA"/>
</dbReference>
<reference evidence="4 5" key="1">
    <citation type="submission" date="2024-01" db="EMBL/GenBank/DDBJ databases">
        <title>Complete genome of Cladobotryum mycophilum ATHUM6906.</title>
        <authorList>
            <person name="Christinaki A.C."/>
            <person name="Myridakis A.I."/>
            <person name="Kouvelis V.N."/>
        </authorList>
    </citation>
    <scope>NUCLEOTIDE SEQUENCE [LARGE SCALE GENOMIC DNA]</scope>
    <source>
        <strain evidence="4 5">ATHUM6906</strain>
    </source>
</reference>
<name>A0ABR0SL87_9HYPO</name>
<evidence type="ECO:0000313" key="5">
    <source>
        <dbReference type="Proteomes" id="UP001338125"/>
    </source>
</evidence>
<sequence length="192" mass="20892">MKSITSLLPALLLIPSAAAAAAVALPPPVQLPLPLIPPSANMPSDQDATTQVQRSVSLADILGTQRSVTTFFSFARQTEDITRLLSDPGINSTDPRDYATYGEQAYDGSGGKSRADENVRRFVEAHLVGTSPWEEGVKVKAVGGRQIWWESKKHGDRERRVIMPDEVEVERVASQVANGELWILKGVLNYAP</sequence>
<dbReference type="PANTHER" id="PTHR28156:SF1">
    <property type="entry name" value="FAS1 DOMAIN-CONTAINING PROTEIN YDR262W"/>
    <property type="match status" value="1"/>
</dbReference>
<feature type="signal peptide" evidence="3">
    <location>
        <begin position="1"/>
        <end position="20"/>
    </location>
</feature>
<dbReference type="PANTHER" id="PTHR28156">
    <property type="entry name" value="FAS1 DOMAIN-CONTAINING PROTEIN YDR262W"/>
    <property type="match status" value="1"/>
</dbReference>
<feature type="region of interest" description="Disordered" evidence="2">
    <location>
        <begin position="86"/>
        <end position="113"/>
    </location>
</feature>
<accession>A0ABR0SL87</accession>
<comment type="caution">
    <text evidence="4">The sequence shown here is derived from an EMBL/GenBank/DDBJ whole genome shotgun (WGS) entry which is preliminary data.</text>
</comment>
<evidence type="ECO:0000256" key="1">
    <source>
        <dbReference type="ARBA" id="ARBA00022729"/>
    </source>
</evidence>
<organism evidence="4 5">
    <name type="scientific">Cladobotryum mycophilum</name>
    <dbReference type="NCBI Taxonomy" id="491253"/>
    <lineage>
        <taxon>Eukaryota</taxon>
        <taxon>Fungi</taxon>
        <taxon>Dikarya</taxon>
        <taxon>Ascomycota</taxon>
        <taxon>Pezizomycotina</taxon>
        <taxon>Sordariomycetes</taxon>
        <taxon>Hypocreomycetidae</taxon>
        <taxon>Hypocreales</taxon>
        <taxon>Hypocreaceae</taxon>
        <taxon>Cladobotryum</taxon>
    </lineage>
</organism>
<dbReference type="InterPro" id="IPR040200">
    <property type="entry name" value="Mug57-like"/>
</dbReference>
<evidence type="ECO:0000256" key="2">
    <source>
        <dbReference type="SAM" id="MobiDB-lite"/>
    </source>
</evidence>